<comment type="caution">
    <text evidence="2">The sequence shown here is derived from an EMBL/GenBank/DDBJ whole genome shotgun (WGS) entry which is preliminary data.</text>
</comment>
<evidence type="ECO:0000313" key="2">
    <source>
        <dbReference type="EMBL" id="GAH82774.1"/>
    </source>
</evidence>
<reference evidence="2" key="1">
    <citation type="journal article" date="2014" name="Front. Microbiol.">
        <title>High frequency of phylogenetically diverse reductive dehalogenase-homologous genes in deep subseafloor sedimentary metagenomes.</title>
        <authorList>
            <person name="Kawai M."/>
            <person name="Futagami T."/>
            <person name="Toyoda A."/>
            <person name="Takaki Y."/>
            <person name="Nishi S."/>
            <person name="Hori S."/>
            <person name="Arai W."/>
            <person name="Tsubouchi T."/>
            <person name="Morono Y."/>
            <person name="Uchiyama I."/>
            <person name="Ito T."/>
            <person name="Fujiyama A."/>
            <person name="Inagaki F."/>
            <person name="Takami H."/>
        </authorList>
    </citation>
    <scope>NUCLEOTIDE SEQUENCE</scope>
    <source>
        <strain evidence="2">Expedition CK06-06</strain>
    </source>
</reference>
<dbReference type="AlphaFoldDB" id="X1JWY4"/>
<accession>X1JWY4</accession>
<dbReference type="EMBL" id="BARU01042246">
    <property type="protein sequence ID" value="GAH82774.1"/>
    <property type="molecule type" value="Genomic_DNA"/>
</dbReference>
<protein>
    <submittedName>
        <fullName evidence="2">Uncharacterized protein</fullName>
    </submittedName>
</protein>
<evidence type="ECO:0000256" key="1">
    <source>
        <dbReference type="SAM" id="MobiDB-lite"/>
    </source>
</evidence>
<feature type="region of interest" description="Disordered" evidence="1">
    <location>
        <begin position="1"/>
        <end position="20"/>
    </location>
</feature>
<name>X1JWY4_9ZZZZ</name>
<proteinExistence type="predicted"/>
<gene>
    <name evidence="2" type="ORF">S03H2_64951</name>
</gene>
<organism evidence="2">
    <name type="scientific">marine sediment metagenome</name>
    <dbReference type="NCBI Taxonomy" id="412755"/>
    <lineage>
        <taxon>unclassified sequences</taxon>
        <taxon>metagenomes</taxon>
        <taxon>ecological metagenomes</taxon>
    </lineage>
</organism>
<feature type="non-terminal residue" evidence="2">
    <location>
        <position position="81"/>
    </location>
</feature>
<sequence length="81" mass="9046">MSKEIKKEETPKAKKKVGEKLGKSQVKTIFKGKHRPSLSGGVQRQCKLCSKKSFSAWAFVKVGKGMKRKGTEKLTSKDFVC</sequence>